<accession>A0A183T816</accession>
<organism evidence="3">
    <name type="scientific">Schistocephalus solidus</name>
    <name type="common">Tapeworm</name>
    <dbReference type="NCBI Taxonomy" id="70667"/>
    <lineage>
        <taxon>Eukaryota</taxon>
        <taxon>Metazoa</taxon>
        <taxon>Spiralia</taxon>
        <taxon>Lophotrochozoa</taxon>
        <taxon>Platyhelminthes</taxon>
        <taxon>Cestoda</taxon>
        <taxon>Eucestoda</taxon>
        <taxon>Diphyllobothriidea</taxon>
        <taxon>Diphyllobothriidae</taxon>
        <taxon>Schistocephalus</taxon>
    </lineage>
</organism>
<proteinExistence type="predicted"/>
<gene>
    <name evidence="1" type="ORF">SSLN_LOCUS12614</name>
</gene>
<dbReference type="Proteomes" id="UP000275846">
    <property type="component" value="Unassembled WGS sequence"/>
</dbReference>
<name>A0A183T816_SCHSO</name>
<reference evidence="3" key="1">
    <citation type="submission" date="2016-06" db="UniProtKB">
        <authorList>
            <consortium name="WormBaseParasite"/>
        </authorList>
    </citation>
    <scope>IDENTIFICATION</scope>
</reference>
<dbReference type="WBParaSite" id="SSLN_0001309401-mRNA-1">
    <property type="protein sequence ID" value="SSLN_0001309401-mRNA-1"/>
    <property type="gene ID" value="SSLN_0001309401"/>
</dbReference>
<keyword evidence="2" id="KW-1185">Reference proteome</keyword>
<evidence type="ECO:0000313" key="1">
    <source>
        <dbReference type="EMBL" id="VDL98999.1"/>
    </source>
</evidence>
<reference evidence="1 2" key="2">
    <citation type="submission" date="2018-11" db="EMBL/GenBank/DDBJ databases">
        <authorList>
            <consortium name="Pathogen Informatics"/>
        </authorList>
    </citation>
    <scope>NUCLEOTIDE SEQUENCE [LARGE SCALE GENOMIC DNA]</scope>
    <source>
        <strain evidence="1 2">NST_G2</strain>
    </source>
</reference>
<dbReference type="EMBL" id="UYSU01037398">
    <property type="protein sequence ID" value="VDL98999.1"/>
    <property type="molecule type" value="Genomic_DNA"/>
</dbReference>
<evidence type="ECO:0000313" key="3">
    <source>
        <dbReference type="WBParaSite" id="SSLN_0001309401-mRNA-1"/>
    </source>
</evidence>
<evidence type="ECO:0000313" key="2">
    <source>
        <dbReference type="Proteomes" id="UP000275846"/>
    </source>
</evidence>
<sequence>MLRSSPRGDGYKLIEKQSCGTKHHCILLAAYRTRAEGLLLYGLFEEYTCCENVITTTLRNGDVLRPTIKVP</sequence>
<dbReference type="AlphaFoldDB" id="A0A183T816"/>
<protein>
    <submittedName>
        <fullName evidence="1 3">Uncharacterized protein</fullName>
    </submittedName>
</protein>